<keyword evidence="1" id="KW-0812">Transmembrane</keyword>
<comment type="caution">
    <text evidence="2">The sequence shown here is derived from an EMBL/GenBank/DDBJ whole genome shotgun (WGS) entry which is preliminary data.</text>
</comment>
<dbReference type="RefSeq" id="WP_135058533.1">
    <property type="nucleotide sequence ID" value="NZ_JADGLC010000033.1"/>
</dbReference>
<evidence type="ECO:0000313" key="2">
    <source>
        <dbReference type="EMBL" id="TFV07973.1"/>
    </source>
</evidence>
<proteinExistence type="predicted"/>
<accession>A0A4Y9JQ94</accession>
<dbReference type="EMBL" id="SPPA01000033">
    <property type="protein sequence ID" value="TFV07973.1"/>
    <property type="molecule type" value="Genomic_DNA"/>
</dbReference>
<dbReference type="Proteomes" id="UP000297396">
    <property type="component" value="Unassembled WGS sequence"/>
</dbReference>
<sequence>MWNITKRPFEKETLDDWAKLSVDIAKVAILAIPVILYGKDPIAIKLLNTVLLGLGIYGGLFAGRRFRKMKEEIQ</sequence>
<keyword evidence="1" id="KW-0472">Membrane</keyword>
<evidence type="ECO:0000256" key="1">
    <source>
        <dbReference type="SAM" id="Phobius"/>
    </source>
</evidence>
<feature type="transmembrane region" description="Helical" evidence="1">
    <location>
        <begin position="42"/>
        <end position="62"/>
    </location>
</feature>
<dbReference type="OrthoDB" id="5690589at2"/>
<keyword evidence="1" id="KW-1133">Transmembrane helix</keyword>
<feature type="transmembrane region" description="Helical" evidence="1">
    <location>
        <begin position="20"/>
        <end position="36"/>
    </location>
</feature>
<gene>
    <name evidence="2" type="ORF">E4T80_11490</name>
</gene>
<organism evidence="2 3">
    <name type="scientific">Muribacter muris</name>
    <dbReference type="NCBI Taxonomy" id="67855"/>
    <lineage>
        <taxon>Bacteria</taxon>
        <taxon>Pseudomonadati</taxon>
        <taxon>Pseudomonadota</taxon>
        <taxon>Gammaproteobacteria</taxon>
        <taxon>Pasteurellales</taxon>
        <taxon>Pasteurellaceae</taxon>
        <taxon>Muribacter</taxon>
    </lineage>
</organism>
<protein>
    <submittedName>
        <fullName evidence="2">Uncharacterized protein</fullName>
    </submittedName>
</protein>
<evidence type="ECO:0000313" key="3">
    <source>
        <dbReference type="Proteomes" id="UP000297396"/>
    </source>
</evidence>
<reference evidence="2 3" key="1">
    <citation type="submission" date="2019-03" db="EMBL/GenBank/DDBJ databases">
        <title>Diversity of the mouse oral microbiome.</title>
        <authorList>
            <person name="Joseph S."/>
            <person name="Aduse-Opoku J."/>
            <person name="Curtis M."/>
            <person name="Wade W."/>
            <person name="Hashim A."/>
        </authorList>
    </citation>
    <scope>NUCLEOTIDE SEQUENCE [LARGE SCALE GENOMIC DNA]</scope>
    <source>
        <strain evidence="2 3">WT12</strain>
    </source>
</reference>
<dbReference type="AlphaFoldDB" id="A0A4Y9JQ94"/>
<name>A0A4Y9JQ94_9PAST</name>